<dbReference type="InterPro" id="IPR036188">
    <property type="entry name" value="FAD/NAD-bd_sf"/>
</dbReference>
<dbReference type="Pfam" id="PF07992">
    <property type="entry name" value="Pyr_redox_2"/>
    <property type="match status" value="1"/>
</dbReference>
<sequence length="415" mass="45598">MPLSVTQTCIIIGASHSGVTAAFALRKEGWQGEIIMIDSDPAVPYHRPPLSKAYLANSNEVTPPLLKPIASYEKNNITLMLGKQVSKIDSSNNNITLQNGDLLSYDKLILATGASPFIPPITGIDTAQNLFTLRTQADVENIRSAFLASEQKRVVIIGGGYIGLETAASIKKMGGDVSVLEREPRLLARVTSPEMSAFFHQLHENNGVTISTEQNVQAIKTTENTQTIVCENGSEYPNDIIIVGVGVKVNQALAQQAGLTIDNGIVVNDQCQTSHQNIYAIGDCAYHHNKHYNCWLRLESVQNAVDQAKVAALSICKQDACYDALPWFWSDQFNIKLQIVGLSTGYNNLIVRKEADDEEKFSVWYFKDEELLSVDTINHAKAYVLGTKIIKNQMIINKNSLSNSDIALSLETLSQ</sequence>
<reference evidence="7" key="1">
    <citation type="submission" date="2022-01" db="EMBL/GenBank/DDBJ databases">
        <title>Colwellia maritima, isolated from seawater.</title>
        <authorList>
            <person name="Kristyanto S."/>
            <person name="Jung J."/>
            <person name="Jeon C.O."/>
        </authorList>
    </citation>
    <scope>NUCLEOTIDE SEQUENCE</scope>
    <source>
        <strain evidence="7">MSW7</strain>
    </source>
</reference>
<feature type="domain" description="FAD/NAD(P)-binding" evidence="5">
    <location>
        <begin position="9"/>
        <end position="308"/>
    </location>
</feature>
<dbReference type="EMBL" id="JAKKSL010000002">
    <property type="protein sequence ID" value="MCI2283895.1"/>
    <property type="molecule type" value="Genomic_DNA"/>
</dbReference>
<comment type="caution">
    <text evidence="7">The sequence shown here is derived from an EMBL/GenBank/DDBJ whole genome shotgun (WGS) entry which is preliminary data.</text>
</comment>
<dbReference type="Gene3D" id="3.50.50.60">
    <property type="entry name" value="FAD/NAD(P)-binding domain"/>
    <property type="match status" value="2"/>
</dbReference>
<evidence type="ECO:0000259" key="5">
    <source>
        <dbReference type="Pfam" id="PF07992"/>
    </source>
</evidence>
<gene>
    <name evidence="7" type="ORF">L3081_11390</name>
</gene>
<accession>A0ABS9X0X9</accession>
<proteinExistence type="predicted"/>
<dbReference type="InterPro" id="IPR016156">
    <property type="entry name" value="FAD/NAD-linked_Rdtase_dimer_sf"/>
</dbReference>
<dbReference type="PRINTS" id="PR00411">
    <property type="entry name" value="PNDRDTASEI"/>
</dbReference>
<dbReference type="Pfam" id="PF14759">
    <property type="entry name" value="Reductase_C"/>
    <property type="match status" value="1"/>
</dbReference>
<evidence type="ECO:0000259" key="6">
    <source>
        <dbReference type="Pfam" id="PF14759"/>
    </source>
</evidence>
<evidence type="ECO:0000256" key="3">
    <source>
        <dbReference type="ARBA" id="ARBA00022827"/>
    </source>
</evidence>
<dbReference type="InterPro" id="IPR028202">
    <property type="entry name" value="Reductase_C"/>
</dbReference>
<comment type="cofactor">
    <cofactor evidence="1">
        <name>FAD</name>
        <dbReference type="ChEBI" id="CHEBI:57692"/>
    </cofactor>
</comment>
<dbReference type="SUPFAM" id="SSF55424">
    <property type="entry name" value="FAD/NAD-linked reductases, dimerisation (C-terminal) domain"/>
    <property type="match status" value="1"/>
</dbReference>
<dbReference type="Gene3D" id="3.30.390.30">
    <property type="match status" value="1"/>
</dbReference>
<dbReference type="InterPro" id="IPR050446">
    <property type="entry name" value="FAD-oxidoreductase/Apoptosis"/>
</dbReference>
<name>A0ABS9X0X9_9GAMM</name>
<dbReference type="PANTHER" id="PTHR43557">
    <property type="entry name" value="APOPTOSIS-INDUCING FACTOR 1"/>
    <property type="match status" value="1"/>
</dbReference>
<dbReference type="Proteomes" id="UP001139646">
    <property type="component" value="Unassembled WGS sequence"/>
</dbReference>
<dbReference type="SUPFAM" id="SSF51905">
    <property type="entry name" value="FAD/NAD(P)-binding domain"/>
    <property type="match status" value="1"/>
</dbReference>
<evidence type="ECO:0000313" key="8">
    <source>
        <dbReference type="Proteomes" id="UP001139646"/>
    </source>
</evidence>
<organism evidence="7 8">
    <name type="scientific">Colwellia maritima</name>
    <dbReference type="NCBI Taxonomy" id="2912588"/>
    <lineage>
        <taxon>Bacteria</taxon>
        <taxon>Pseudomonadati</taxon>
        <taxon>Pseudomonadota</taxon>
        <taxon>Gammaproteobacteria</taxon>
        <taxon>Alteromonadales</taxon>
        <taxon>Colwelliaceae</taxon>
        <taxon>Colwellia</taxon>
    </lineage>
</organism>
<evidence type="ECO:0000256" key="1">
    <source>
        <dbReference type="ARBA" id="ARBA00001974"/>
    </source>
</evidence>
<evidence type="ECO:0000256" key="4">
    <source>
        <dbReference type="ARBA" id="ARBA00023002"/>
    </source>
</evidence>
<protein>
    <submittedName>
        <fullName evidence="7">NAD(P)/FAD-dependent oxidoreductase</fullName>
    </submittedName>
</protein>
<dbReference type="RefSeq" id="WP_242286216.1">
    <property type="nucleotide sequence ID" value="NZ_JAKKSL010000002.1"/>
</dbReference>
<keyword evidence="2" id="KW-0285">Flavoprotein</keyword>
<keyword evidence="8" id="KW-1185">Reference proteome</keyword>
<dbReference type="PANTHER" id="PTHR43557:SF2">
    <property type="entry name" value="RIESKE DOMAIN-CONTAINING PROTEIN-RELATED"/>
    <property type="match status" value="1"/>
</dbReference>
<dbReference type="PRINTS" id="PR00368">
    <property type="entry name" value="FADPNR"/>
</dbReference>
<dbReference type="InterPro" id="IPR023753">
    <property type="entry name" value="FAD/NAD-binding_dom"/>
</dbReference>
<evidence type="ECO:0000313" key="7">
    <source>
        <dbReference type="EMBL" id="MCI2283895.1"/>
    </source>
</evidence>
<keyword evidence="3" id="KW-0274">FAD</keyword>
<evidence type="ECO:0000256" key="2">
    <source>
        <dbReference type="ARBA" id="ARBA00022630"/>
    </source>
</evidence>
<keyword evidence="4" id="KW-0560">Oxidoreductase</keyword>
<feature type="domain" description="Reductase C-terminal" evidence="6">
    <location>
        <begin position="327"/>
        <end position="408"/>
    </location>
</feature>